<reference evidence="1" key="1">
    <citation type="journal article" date="2019" name="Sci. Rep.">
        <title>Draft genome of Tanacetum cinerariifolium, the natural source of mosquito coil.</title>
        <authorList>
            <person name="Yamashiro T."/>
            <person name="Shiraishi A."/>
            <person name="Satake H."/>
            <person name="Nakayama K."/>
        </authorList>
    </citation>
    <scope>NUCLEOTIDE SEQUENCE</scope>
</reference>
<accession>A0A6L2KWH3</accession>
<gene>
    <name evidence="1" type="ORF">Tci_025796</name>
</gene>
<protein>
    <submittedName>
        <fullName evidence="1">Uncharacterized protein</fullName>
    </submittedName>
</protein>
<dbReference type="AlphaFoldDB" id="A0A6L2KWH3"/>
<proteinExistence type="predicted"/>
<evidence type="ECO:0000313" key="1">
    <source>
        <dbReference type="EMBL" id="GEU53818.1"/>
    </source>
</evidence>
<sequence>MSWTQLEVVKGLAIYGGDELNLMAKGGNGGAWVAARLRSGKGGGEVMVFEVLEMLDRWRELVYFDYASYVAQWVE</sequence>
<dbReference type="EMBL" id="BKCJ010003233">
    <property type="protein sequence ID" value="GEU53818.1"/>
    <property type="molecule type" value="Genomic_DNA"/>
</dbReference>
<comment type="caution">
    <text evidence="1">The sequence shown here is derived from an EMBL/GenBank/DDBJ whole genome shotgun (WGS) entry which is preliminary data.</text>
</comment>
<organism evidence="1">
    <name type="scientific">Tanacetum cinerariifolium</name>
    <name type="common">Dalmatian daisy</name>
    <name type="synonym">Chrysanthemum cinerariifolium</name>
    <dbReference type="NCBI Taxonomy" id="118510"/>
    <lineage>
        <taxon>Eukaryota</taxon>
        <taxon>Viridiplantae</taxon>
        <taxon>Streptophyta</taxon>
        <taxon>Embryophyta</taxon>
        <taxon>Tracheophyta</taxon>
        <taxon>Spermatophyta</taxon>
        <taxon>Magnoliopsida</taxon>
        <taxon>eudicotyledons</taxon>
        <taxon>Gunneridae</taxon>
        <taxon>Pentapetalae</taxon>
        <taxon>asterids</taxon>
        <taxon>campanulids</taxon>
        <taxon>Asterales</taxon>
        <taxon>Asteraceae</taxon>
        <taxon>Asteroideae</taxon>
        <taxon>Anthemideae</taxon>
        <taxon>Anthemidinae</taxon>
        <taxon>Tanacetum</taxon>
    </lineage>
</organism>
<name>A0A6L2KWH3_TANCI</name>